<dbReference type="EC" id="2.7.11.1" evidence="2"/>
<dbReference type="OrthoDB" id="5861243at2759"/>
<dbReference type="GO" id="GO:0005524">
    <property type="term" value="F:ATP binding"/>
    <property type="evidence" value="ECO:0007669"/>
    <property type="project" value="UniProtKB-KW"/>
</dbReference>
<dbReference type="GO" id="GO:0070525">
    <property type="term" value="P:tRNA threonylcarbamoyladenosine metabolic process"/>
    <property type="evidence" value="ECO:0007669"/>
    <property type="project" value="TreeGrafter"/>
</dbReference>
<name>A0A0B1SIT5_OESDE</name>
<dbReference type="PANTHER" id="PTHR12209:SF0">
    <property type="entry name" value="EKC_KEOPS COMPLEX SUBUNIT TP53RK"/>
    <property type="match status" value="1"/>
</dbReference>
<reference evidence="12 13" key="1">
    <citation type="submission" date="2014-03" db="EMBL/GenBank/DDBJ databases">
        <title>Draft genome of the hookworm Oesophagostomum dentatum.</title>
        <authorList>
            <person name="Mitreva M."/>
        </authorList>
    </citation>
    <scope>NUCLEOTIDE SEQUENCE [LARGE SCALE GENOMIC DNA]</scope>
    <source>
        <strain evidence="12 13">OD-Hann</strain>
    </source>
</reference>
<evidence type="ECO:0000256" key="4">
    <source>
        <dbReference type="ARBA" id="ARBA00022679"/>
    </source>
</evidence>
<dbReference type="GO" id="GO:0004674">
    <property type="term" value="F:protein serine/threonine kinase activity"/>
    <property type="evidence" value="ECO:0007669"/>
    <property type="project" value="UniProtKB-KW"/>
</dbReference>
<dbReference type="InterPro" id="IPR000719">
    <property type="entry name" value="Prot_kinase_dom"/>
</dbReference>
<protein>
    <recommendedName>
        <fullName evidence="2">non-specific serine/threonine protein kinase</fullName>
        <ecNumber evidence="2">2.7.11.1</ecNumber>
    </recommendedName>
</protein>
<keyword evidence="6" id="KW-0547">Nucleotide-binding</keyword>
<evidence type="ECO:0000313" key="12">
    <source>
        <dbReference type="EMBL" id="KHJ83442.1"/>
    </source>
</evidence>
<dbReference type="AlphaFoldDB" id="A0A0B1SIT5"/>
<keyword evidence="8" id="KW-0067">ATP-binding</keyword>
<sequence length="175" mass="19834">MMDAEEQFDPGFAYEMETDGMRQGAEARIYNCTFLGRPAVVKERFAKNYRHPILDQRLNKARVRNELKGIVKAQELGIATPAVYFVDSFNNKIIMERIDGCTANHWIESRRSSETDSKKFQADNLEFGKALGEAVAKMHLGNLVHGDLTTSNIILKDDNFKRPIFIDFGLSSLGK</sequence>
<dbReference type="FunFam" id="3.30.200.20:FF:000201">
    <property type="entry name" value="TP53-regulating kinase isoform X1"/>
    <property type="match status" value="1"/>
</dbReference>
<evidence type="ECO:0000256" key="6">
    <source>
        <dbReference type="ARBA" id="ARBA00022741"/>
    </source>
</evidence>
<dbReference type="GO" id="GO:0000408">
    <property type="term" value="C:EKC/KEOPS complex"/>
    <property type="evidence" value="ECO:0007669"/>
    <property type="project" value="TreeGrafter"/>
</dbReference>
<evidence type="ECO:0000313" key="13">
    <source>
        <dbReference type="Proteomes" id="UP000053660"/>
    </source>
</evidence>
<dbReference type="InterPro" id="IPR008266">
    <property type="entry name" value="Tyr_kinase_AS"/>
</dbReference>
<evidence type="ECO:0000256" key="3">
    <source>
        <dbReference type="ARBA" id="ARBA00022527"/>
    </source>
</evidence>
<dbReference type="NCBIfam" id="TIGR03724">
    <property type="entry name" value="arch_bud32"/>
    <property type="match status" value="1"/>
</dbReference>
<dbReference type="PANTHER" id="PTHR12209">
    <property type="entry name" value="NON-SPECIFIC SERINE/THREONINE PROTEIN KINASE"/>
    <property type="match status" value="1"/>
</dbReference>
<dbReference type="Gene3D" id="3.30.200.20">
    <property type="entry name" value="Phosphorylase Kinase, domain 1"/>
    <property type="match status" value="1"/>
</dbReference>
<dbReference type="InterPro" id="IPR018934">
    <property type="entry name" value="RIO_dom"/>
</dbReference>
<dbReference type="InterPro" id="IPR011009">
    <property type="entry name" value="Kinase-like_dom_sf"/>
</dbReference>
<dbReference type="GO" id="GO:0005634">
    <property type="term" value="C:nucleus"/>
    <property type="evidence" value="ECO:0007669"/>
    <property type="project" value="TreeGrafter"/>
</dbReference>
<comment type="catalytic activity">
    <reaction evidence="10">
        <text>L-seryl-[protein] + ATP = O-phospho-L-seryl-[protein] + ADP + H(+)</text>
        <dbReference type="Rhea" id="RHEA:17989"/>
        <dbReference type="Rhea" id="RHEA-COMP:9863"/>
        <dbReference type="Rhea" id="RHEA-COMP:11604"/>
        <dbReference type="ChEBI" id="CHEBI:15378"/>
        <dbReference type="ChEBI" id="CHEBI:29999"/>
        <dbReference type="ChEBI" id="CHEBI:30616"/>
        <dbReference type="ChEBI" id="CHEBI:83421"/>
        <dbReference type="ChEBI" id="CHEBI:456216"/>
        <dbReference type="EC" id="2.7.11.1"/>
    </reaction>
</comment>
<feature type="domain" description="Protein kinase" evidence="11">
    <location>
        <begin position="15"/>
        <end position="175"/>
    </location>
</feature>
<keyword evidence="5" id="KW-0819">tRNA processing</keyword>
<dbReference type="GO" id="GO:0005829">
    <property type="term" value="C:cytosol"/>
    <property type="evidence" value="ECO:0007669"/>
    <property type="project" value="TreeGrafter"/>
</dbReference>
<feature type="non-terminal residue" evidence="12">
    <location>
        <position position="175"/>
    </location>
</feature>
<keyword evidence="3" id="KW-0723">Serine/threonine-protein kinase</keyword>
<dbReference type="Gene3D" id="1.10.510.10">
    <property type="entry name" value="Transferase(Phosphotransferase) domain 1"/>
    <property type="match status" value="1"/>
</dbReference>
<dbReference type="GO" id="GO:0008033">
    <property type="term" value="P:tRNA processing"/>
    <property type="evidence" value="ECO:0007669"/>
    <property type="project" value="UniProtKB-KW"/>
</dbReference>
<evidence type="ECO:0000256" key="9">
    <source>
        <dbReference type="ARBA" id="ARBA00047899"/>
    </source>
</evidence>
<comment type="similarity">
    <text evidence="1">Belongs to the protein kinase superfamily. BUD32 family.</text>
</comment>
<comment type="catalytic activity">
    <reaction evidence="9">
        <text>L-threonyl-[protein] + ATP = O-phospho-L-threonyl-[protein] + ADP + H(+)</text>
        <dbReference type="Rhea" id="RHEA:46608"/>
        <dbReference type="Rhea" id="RHEA-COMP:11060"/>
        <dbReference type="Rhea" id="RHEA-COMP:11605"/>
        <dbReference type="ChEBI" id="CHEBI:15378"/>
        <dbReference type="ChEBI" id="CHEBI:30013"/>
        <dbReference type="ChEBI" id="CHEBI:30616"/>
        <dbReference type="ChEBI" id="CHEBI:61977"/>
        <dbReference type="ChEBI" id="CHEBI:456216"/>
        <dbReference type="EC" id="2.7.11.1"/>
    </reaction>
</comment>
<organism evidence="12 13">
    <name type="scientific">Oesophagostomum dentatum</name>
    <name type="common">Nodular worm</name>
    <dbReference type="NCBI Taxonomy" id="61180"/>
    <lineage>
        <taxon>Eukaryota</taxon>
        <taxon>Metazoa</taxon>
        <taxon>Ecdysozoa</taxon>
        <taxon>Nematoda</taxon>
        <taxon>Chromadorea</taxon>
        <taxon>Rhabditida</taxon>
        <taxon>Rhabditina</taxon>
        <taxon>Rhabditomorpha</taxon>
        <taxon>Strongyloidea</taxon>
        <taxon>Strongylidae</taxon>
        <taxon>Oesophagostomum</taxon>
    </lineage>
</organism>
<evidence type="ECO:0000256" key="1">
    <source>
        <dbReference type="ARBA" id="ARBA00010630"/>
    </source>
</evidence>
<dbReference type="Pfam" id="PF01163">
    <property type="entry name" value="RIO1"/>
    <property type="match status" value="1"/>
</dbReference>
<dbReference type="SUPFAM" id="SSF56112">
    <property type="entry name" value="Protein kinase-like (PK-like)"/>
    <property type="match status" value="1"/>
</dbReference>
<dbReference type="InterPro" id="IPR022495">
    <property type="entry name" value="Bud32"/>
</dbReference>
<keyword evidence="7 12" id="KW-0418">Kinase</keyword>
<dbReference type="Proteomes" id="UP000053660">
    <property type="component" value="Unassembled WGS sequence"/>
</dbReference>
<dbReference type="EMBL" id="KN573432">
    <property type="protein sequence ID" value="KHJ83442.1"/>
    <property type="molecule type" value="Genomic_DNA"/>
</dbReference>
<evidence type="ECO:0000256" key="8">
    <source>
        <dbReference type="ARBA" id="ARBA00022840"/>
    </source>
</evidence>
<accession>A0A0B1SIT5</accession>
<evidence type="ECO:0000256" key="5">
    <source>
        <dbReference type="ARBA" id="ARBA00022694"/>
    </source>
</evidence>
<evidence type="ECO:0000259" key="11">
    <source>
        <dbReference type="PROSITE" id="PS50011"/>
    </source>
</evidence>
<dbReference type="PROSITE" id="PS00109">
    <property type="entry name" value="PROTEIN_KINASE_TYR"/>
    <property type="match status" value="1"/>
</dbReference>
<gene>
    <name evidence="12" type="ORF">OESDEN_16860</name>
</gene>
<evidence type="ECO:0000256" key="7">
    <source>
        <dbReference type="ARBA" id="ARBA00022777"/>
    </source>
</evidence>
<evidence type="ECO:0000256" key="10">
    <source>
        <dbReference type="ARBA" id="ARBA00048679"/>
    </source>
</evidence>
<evidence type="ECO:0000256" key="2">
    <source>
        <dbReference type="ARBA" id="ARBA00012513"/>
    </source>
</evidence>
<dbReference type="PROSITE" id="PS50011">
    <property type="entry name" value="PROTEIN_KINASE_DOM"/>
    <property type="match status" value="1"/>
</dbReference>
<proteinExistence type="inferred from homology"/>
<keyword evidence="4" id="KW-0808">Transferase</keyword>
<keyword evidence="13" id="KW-1185">Reference proteome</keyword>